<evidence type="ECO:0000313" key="4">
    <source>
        <dbReference type="Proteomes" id="UP000189935"/>
    </source>
</evidence>
<protein>
    <recommendedName>
        <fullName evidence="5">Transmembrane protein</fullName>
    </recommendedName>
</protein>
<keyword evidence="2" id="KW-0472">Membrane</keyword>
<accession>A0A1M6NNG4</accession>
<dbReference type="EMBL" id="LT670844">
    <property type="protein sequence ID" value="SHJ97223.1"/>
    <property type="molecule type" value="Genomic_DNA"/>
</dbReference>
<name>A0A1M6NNG4_9BRAD</name>
<feature type="transmembrane region" description="Helical" evidence="2">
    <location>
        <begin position="39"/>
        <end position="56"/>
    </location>
</feature>
<proteinExistence type="predicted"/>
<evidence type="ECO:0000313" key="3">
    <source>
        <dbReference type="EMBL" id="SHJ97223.1"/>
    </source>
</evidence>
<evidence type="ECO:0008006" key="5">
    <source>
        <dbReference type="Google" id="ProtNLM"/>
    </source>
</evidence>
<dbReference type="AlphaFoldDB" id="A0A1M6NNG4"/>
<keyword evidence="2" id="KW-0812">Transmembrane</keyword>
<feature type="compositionally biased region" description="Polar residues" evidence="1">
    <location>
        <begin position="228"/>
        <end position="243"/>
    </location>
</feature>
<organism evidence="3 4">
    <name type="scientific">Bradyrhizobium lablabi</name>
    <dbReference type="NCBI Taxonomy" id="722472"/>
    <lineage>
        <taxon>Bacteria</taxon>
        <taxon>Pseudomonadati</taxon>
        <taxon>Pseudomonadota</taxon>
        <taxon>Alphaproteobacteria</taxon>
        <taxon>Hyphomicrobiales</taxon>
        <taxon>Nitrobacteraceae</taxon>
        <taxon>Bradyrhizobium</taxon>
    </lineage>
</organism>
<evidence type="ECO:0000256" key="2">
    <source>
        <dbReference type="SAM" id="Phobius"/>
    </source>
</evidence>
<dbReference type="Proteomes" id="UP000189935">
    <property type="component" value="Chromosome I"/>
</dbReference>
<gene>
    <name evidence="3" type="ORF">SAMN05444159_2052</name>
</gene>
<keyword evidence="2" id="KW-1133">Transmembrane helix</keyword>
<sequence>MATNDLISLRLSVHAEEPQQVGILKAWDRAVTASQIMKMSILVVTTAGIVFAVLSVENPIVLANATASLVGTSAPLDGTQSMPKIQSTADAPALLPTASEAPTGDEIAAAFKTANQSQTEISQPPAEALLKQFQAWAAEEETRDEITGAIEPADQSQTKIRQPPAEALLKQFQAWAAEKDARAEVRPVKNAREYVRSEHNVRAKVRRVHNARVHVPPVKNARAEVRQEQNSQAQDRSGQNAQASWPERKFGWLD</sequence>
<reference evidence="3 4" key="1">
    <citation type="submission" date="2016-11" db="EMBL/GenBank/DDBJ databases">
        <authorList>
            <person name="Jaros S."/>
            <person name="Januszkiewicz K."/>
            <person name="Wedrychowicz H."/>
        </authorList>
    </citation>
    <scope>NUCLEOTIDE SEQUENCE [LARGE SCALE GENOMIC DNA]</scope>
    <source>
        <strain evidence="3 4">GAS499</strain>
    </source>
</reference>
<evidence type="ECO:0000256" key="1">
    <source>
        <dbReference type="SAM" id="MobiDB-lite"/>
    </source>
</evidence>
<dbReference type="OrthoDB" id="8213703at2"/>
<dbReference type="RefSeq" id="WP_079538042.1">
    <property type="nucleotide sequence ID" value="NZ_LT670844.1"/>
</dbReference>
<feature type="region of interest" description="Disordered" evidence="1">
    <location>
        <begin position="212"/>
        <end position="254"/>
    </location>
</feature>